<dbReference type="SUPFAM" id="SSF51215">
    <property type="entry name" value="Regulatory protein AraC"/>
    <property type="match status" value="1"/>
</dbReference>
<dbReference type="InterPro" id="IPR018060">
    <property type="entry name" value="HTH_AraC"/>
</dbReference>
<dbReference type="SMART" id="SM00342">
    <property type="entry name" value="HTH_ARAC"/>
    <property type="match status" value="1"/>
</dbReference>
<keyword evidence="2" id="KW-0238">DNA-binding</keyword>
<keyword evidence="3" id="KW-0804">Transcription</keyword>
<evidence type="ECO:0000256" key="1">
    <source>
        <dbReference type="ARBA" id="ARBA00023015"/>
    </source>
</evidence>
<dbReference type="Pfam" id="PF12833">
    <property type="entry name" value="HTH_18"/>
    <property type="match status" value="1"/>
</dbReference>
<name>A0A4Y6V2S6_SACBS</name>
<dbReference type="Gene3D" id="1.10.10.60">
    <property type="entry name" value="Homeodomain-like"/>
    <property type="match status" value="2"/>
</dbReference>
<protein>
    <submittedName>
        <fullName evidence="5">Helix-turn-helix transcriptional regulator</fullName>
    </submittedName>
</protein>
<dbReference type="Pfam" id="PF07883">
    <property type="entry name" value="Cupin_2"/>
    <property type="match status" value="1"/>
</dbReference>
<reference evidence="5 6" key="1">
    <citation type="submission" date="2019-06" db="EMBL/GenBank/DDBJ databases">
        <title>Saccharibacillus brassicae sp. nov., an endophytic bacterium isolated from Chinese cabbage seeds (Brassica pekinensis).</title>
        <authorList>
            <person name="Jiang L."/>
            <person name="Lee J."/>
            <person name="Kim S.W."/>
        </authorList>
    </citation>
    <scope>NUCLEOTIDE SEQUENCE [LARGE SCALE GENOMIC DNA]</scope>
    <source>
        <strain evidence="6">KCTC 43072 / ATSA2</strain>
    </source>
</reference>
<dbReference type="InterPro" id="IPR013096">
    <property type="entry name" value="Cupin_2"/>
</dbReference>
<accession>A0A4Y6V2S6</accession>
<dbReference type="OrthoDB" id="9791615at2"/>
<feature type="domain" description="HTH araC/xylS-type" evidence="4">
    <location>
        <begin position="189"/>
        <end position="287"/>
    </location>
</feature>
<gene>
    <name evidence="5" type="ORF">FFV09_20765</name>
</gene>
<keyword evidence="6" id="KW-1185">Reference proteome</keyword>
<dbReference type="GO" id="GO:0043565">
    <property type="term" value="F:sequence-specific DNA binding"/>
    <property type="evidence" value="ECO:0007669"/>
    <property type="project" value="InterPro"/>
</dbReference>
<evidence type="ECO:0000313" key="6">
    <source>
        <dbReference type="Proteomes" id="UP000316968"/>
    </source>
</evidence>
<dbReference type="GO" id="GO:0003700">
    <property type="term" value="F:DNA-binding transcription factor activity"/>
    <property type="evidence" value="ECO:0007669"/>
    <property type="project" value="InterPro"/>
</dbReference>
<keyword evidence="1" id="KW-0805">Transcription regulation</keyword>
<evidence type="ECO:0000256" key="2">
    <source>
        <dbReference type="ARBA" id="ARBA00023125"/>
    </source>
</evidence>
<dbReference type="SUPFAM" id="SSF46689">
    <property type="entry name" value="Homeodomain-like"/>
    <property type="match status" value="2"/>
</dbReference>
<sequence>MNTMDSEHYEITQFEEIDFPFHCFQISNLQTLPHWHNHTEIIYVRQGECTVYIDGIARIGHEGDLMLVPKGSLHSVLPRLPAEYLALVIGDTLFTSMLRDVHCEAALGSSLLNGSLAPLHMTPAHAAYPELSNLIKNIIQEGTQKKEGYQLSIKVSLCQFCIFLMRHFPNSVKVIFDSRLQGAHVLLIKQALEYLALHYTEKVTIADMSLHVNLSGQHFCRLFKSYTGKTFTYYLTDLRLDHANRLLLTTDLPITRIPELTGFCNANYFSRIFKKRYGHVPSHVRKKLTPGTVKQAEPIRGVQ</sequence>
<dbReference type="PANTHER" id="PTHR43280:SF2">
    <property type="entry name" value="HTH-TYPE TRANSCRIPTIONAL REGULATOR EXSA"/>
    <property type="match status" value="1"/>
</dbReference>
<evidence type="ECO:0000313" key="5">
    <source>
        <dbReference type="EMBL" id="QDH23070.1"/>
    </source>
</evidence>
<dbReference type="InterPro" id="IPR009057">
    <property type="entry name" value="Homeodomain-like_sf"/>
</dbReference>
<dbReference type="AlphaFoldDB" id="A0A4Y6V2S6"/>
<organism evidence="5 6">
    <name type="scientific">Saccharibacillus brassicae</name>
    <dbReference type="NCBI Taxonomy" id="2583377"/>
    <lineage>
        <taxon>Bacteria</taxon>
        <taxon>Bacillati</taxon>
        <taxon>Bacillota</taxon>
        <taxon>Bacilli</taxon>
        <taxon>Bacillales</taxon>
        <taxon>Paenibacillaceae</taxon>
        <taxon>Saccharibacillus</taxon>
    </lineage>
</organism>
<proteinExistence type="predicted"/>
<dbReference type="RefSeq" id="WP_141449607.1">
    <property type="nucleotide sequence ID" value="NZ_CP041217.1"/>
</dbReference>
<dbReference type="InterPro" id="IPR014710">
    <property type="entry name" value="RmlC-like_jellyroll"/>
</dbReference>
<dbReference type="PANTHER" id="PTHR43280">
    <property type="entry name" value="ARAC-FAMILY TRANSCRIPTIONAL REGULATOR"/>
    <property type="match status" value="1"/>
</dbReference>
<dbReference type="Proteomes" id="UP000316968">
    <property type="component" value="Chromosome"/>
</dbReference>
<evidence type="ECO:0000256" key="3">
    <source>
        <dbReference type="ARBA" id="ARBA00023163"/>
    </source>
</evidence>
<dbReference type="PROSITE" id="PS01124">
    <property type="entry name" value="HTH_ARAC_FAMILY_2"/>
    <property type="match status" value="1"/>
</dbReference>
<dbReference type="KEGG" id="saca:FFV09_20765"/>
<dbReference type="Gene3D" id="2.60.120.10">
    <property type="entry name" value="Jelly Rolls"/>
    <property type="match status" value="1"/>
</dbReference>
<evidence type="ECO:0000259" key="4">
    <source>
        <dbReference type="PROSITE" id="PS01124"/>
    </source>
</evidence>
<dbReference type="EMBL" id="CP041217">
    <property type="protein sequence ID" value="QDH23070.1"/>
    <property type="molecule type" value="Genomic_DNA"/>
</dbReference>
<dbReference type="InterPro" id="IPR037923">
    <property type="entry name" value="HTH-like"/>
</dbReference>